<comment type="caution">
    <text evidence="3">The sequence shown here is derived from an EMBL/GenBank/DDBJ whole genome shotgun (WGS) entry which is preliminary data.</text>
</comment>
<feature type="chain" id="PRO_5038787760" description="tRNA-dihydrouridine synthase" evidence="2">
    <location>
        <begin position="23"/>
        <end position="142"/>
    </location>
</feature>
<protein>
    <recommendedName>
        <fullName evidence="5">tRNA-dihydrouridine synthase</fullName>
    </recommendedName>
</protein>
<feature type="compositionally biased region" description="Gly residues" evidence="1">
    <location>
        <begin position="122"/>
        <end position="142"/>
    </location>
</feature>
<proteinExistence type="predicted"/>
<organism evidence="3 4">
    <name type="scientific">Kribbella italica</name>
    <dbReference type="NCBI Taxonomy" id="1540520"/>
    <lineage>
        <taxon>Bacteria</taxon>
        <taxon>Bacillati</taxon>
        <taxon>Actinomycetota</taxon>
        <taxon>Actinomycetes</taxon>
        <taxon>Propionibacteriales</taxon>
        <taxon>Kribbellaceae</taxon>
        <taxon>Kribbella</taxon>
    </lineage>
</organism>
<evidence type="ECO:0008006" key="5">
    <source>
        <dbReference type="Google" id="ProtNLM"/>
    </source>
</evidence>
<evidence type="ECO:0000256" key="1">
    <source>
        <dbReference type="SAM" id="MobiDB-lite"/>
    </source>
</evidence>
<dbReference type="AlphaFoldDB" id="A0A7W9JBD3"/>
<dbReference type="PROSITE" id="PS51257">
    <property type="entry name" value="PROKAR_LIPOPROTEIN"/>
    <property type="match status" value="1"/>
</dbReference>
<evidence type="ECO:0000313" key="4">
    <source>
        <dbReference type="Proteomes" id="UP000549971"/>
    </source>
</evidence>
<dbReference type="Proteomes" id="UP000549971">
    <property type="component" value="Unassembled WGS sequence"/>
</dbReference>
<sequence>MSNRRMRSTGITLGLTALVAASLTGCSSDDDDQPEYAAICVDPQTEQRTDDGNCKDEREYNGAGSGAGFFWFYMATRGGALVPPIGGRFNGGSGTYTIPRTSQGGGTGSPTIKRGGLDTKGGDIGTISRGGFGKSGKGSSGG</sequence>
<keyword evidence="4" id="KW-1185">Reference proteome</keyword>
<evidence type="ECO:0000256" key="2">
    <source>
        <dbReference type="SAM" id="SignalP"/>
    </source>
</evidence>
<keyword evidence="2" id="KW-0732">Signal</keyword>
<name>A0A7W9JBD3_9ACTN</name>
<gene>
    <name evidence="3" type="ORF">HDA39_005364</name>
</gene>
<dbReference type="RefSeq" id="WP_184799615.1">
    <property type="nucleotide sequence ID" value="NZ_JACHMY010000001.1"/>
</dbReference>
<feature type="signal peptide" evidence="2">
    <location>
        <begin position="1"/>
        <end position="22"/>
    </location>
</feature>
<dbReference type="EMBL" id="JACHMY010000001">
    <property type="protein sequence ID" value="MBB5838630.1"/>
    <property type="molecule type" value="Genomic_DNA"/>
</dbReference>
<evidence type="ECO:0000313" key="3">
    <source>
        <dbReference type="EMBL" id="MBB5838630.1"/>
    </source>
</evidence>
<feature type="region of interest" description="Disordered" evidence="1">
    <location>
        <begin position="93"/>
        <end position="142"/>
    </location>
</feature>
<accession>A0A7W9JBD3</accession>
<reference evidence="3 4" key="1">
    <citation type="submission" date="2020-08" db="EMBL/GenBank/DDBJ databases">
        <title>Sequencing the genomes of 1000 actinobacteria strains.</title>
        <authorList>
            <person name="Klenk H.-P."/>
        </authorList>
    </citation>
    <scope>NUCLEOTIDE SEQUENCE [LARGE SCALE GENOMIC DNA]</scope>
    <source>
        <strain evidence="3 4">DSM 28967</strain>
    </source>
</reference>